<dbReference type="AlphaFoldDB" id="A0A975B9E4"/>
<accession>A0A975B9E4</accession>
<dbReference type="Proteomes" id="UP000663720">
    <property type="component" value="Chromosome"/>
</dbReference>
<reference evidence="1" key="1">
    <citation type="journal article" date="2021" name="Microb. Physiol.">
        <title>Proteogenomic Insights into the Physiology of Marine, Sulfate-Reducing, Filamentous Desulfonema limicola and Desulfonema magnum.</title>
        <authorList>
            <person name="Schnaars V."/>
            <person name="Wohlbrand L."/>
            <person name="Scheve S."/>
            <person name="Hinrichs C."/>
            <person name="Reinhardt R."/>
            <person name="Rabus R."/>
        </authorList>
    </citation>
    <scope>NUCLEOTIDE SEQUENCE</scope>
    <source>
        <strain evidence="1">5ac10</strain>
    </source>
</reference>
<sequence length="63" mass="6684">MAALAARTGTGGCPYGCYEIFDEVLIVKWIAQALKGHTLDVLGLQSAPIEEVFGFEAVNTSPL</sequence>
<proteinExistence type="predicted"/>
<dbReference type="KEGG" id="dli:dnl_35930"/>
<gene>
    <name evidence="1" type="ORF">dnl_35930</name>
</gene>
<protein>
    <submittedName>
        <fullName evidence="1">Uncharacterized protein</fullName>
    </submittedName>
</protein>
<dbReference type="RefSeq" id="WP_207687322.1">
    <property type="nucleotide sequence ID" value="NZ_CP061799.1"/>
</dbReference>
<dbReference type="EMBL" id="CP061799">
    <property type="protein sequence ID" value="QTA81262.1"/>
    <property type="molecule type" value="Genomic_DNA"/>
</dbReference>
<evidence type="ECO:0000313" key="1">
    <source>
        <dbReference type="EMBL" id="QTA81262.1"/>
    </source>
</evidence>
<name>A0A975B9E4_9BACT</name>
<keyword evidence="2" id="KW-1185">Reference proteome</keyword>
<evidence type="ECO:0000313" key="2">
    <source>
        <dbReference type="Proteomes" id="UP000663720"/>
    </source>
</evidence>
<organism evidence="1 2">
    <name type="scientific">Desulfonema limicola</name>
    <dbReference type="NCBI Taxonomy" id="45656"/>
    <lineage>
        <taxon>Bacteria</taxon>
        <taxon>Pseudomonadati</taxon>
        <taxon>Thermodesulfobacteriota</taxon>
        <taxon>Desulfobacteria</taxon>
        <taxon>Desulfobacterales</taxon>
        <taxon>Desulfococcaceae</taxon>
        <taxon>Desulfonema</taxon>
    </lineage>
</organism>